<sequence>MRLPDDGYLFASHDSSPEPWHAGERFEDVVIVEPGDRHEHHRLRVVPDLFYVIR</sequence>
<dbReference type="EMBL" id="UYWY01027350">
    <property type="protein sequence ID" value="VDM51027.1"/>
    <property type="molecule type" value="Genomic_DNA"/>
</dbReference>
<gene>
    <name evidence="1" type="ORF">TCNE_LOCUS19706</name>
</gene>
<accession>A0A3P7HEE9</accession>
<name>A0A3P7HEE9_TOXCA</name>
<dbReference type="AlphaFoldDB" id="A0A3P7HEE9"/>
<organism evidence="1">
    <name type="scientific">Toxocara canis</name>
    <name type="common">Canine roundworm</name>
    <dbReference type="NCBI Taxonomy" id="6265"/>
    <lineage>
        <taxon>Eukaryota</taxon>
        <taxon>Metazoa</taxon>
        <taxon>Ecdysozoa</taxon>
        <taxon>Nematoda</taxon>
        <taxon>Chromadorea</taxon>
        <taxon>Rhabditida</taxon>
        <taxon>Spirurina</taxon>
        <taxon>Ascaridomorpha</taxon>
        <taxon>Ascaridoidea</taxon>
        <taxon>Toxocaridae</taxon>
        <taxon>Toxocara</taxon>
    </lineage>
</organism>
<reference evidence="1" key="1">
    <citation type="submission" date="2018-11" db="EMBL/GenBank/DDBJ databases">
        <authorList>
            <consortium name="Pathogen Informatics"/>
        </authorList>
    </citation>
    <scope>NUCLEOTIDE SEQUENCE [LARGE SCALE GENOMIC DNA]</scope>
</reference>
<evidence type="ECO:0000313" key="1">
    <source>
        <dbReference type="EMBL" id="VDM51027.1"/>
    </source>
</evidence>
<proteinExistence type="predicted"/>
<protein>
    <submittedName>
        <fullName evidence="1">Uncharacterized protein</fullName>
    </submittedName>
</protein>